<dbReference type="EMBL" id="CP032683">
    <property type="protein sequence ID" value="AYK15784.1"/>
    <property type="molecule type" value="Genomic_DNA"/>
</dbReference>
<keyword evidence="3" id="KW-1185">Reference proteome</keyword>
<proteinExistence type="predicted"/>
<dbReference type="KEGG" id="mfz:AOB57_011820"/>
<reference evidence="1" key="2">
    <citation type="submission" date="2018-10" db="EMBL/GenBank/DDBJ databases">
        <authorList>
            <person name="Fischer M.A."/>
            <person name="Kern T."/>
            <person name="Deppenmeier U."/>
            <person name="Schmitz R.A."/>
            <person name="Rother M."/>
        </authorList>
    </citation>
    <scope>NUCLEOTIDE SEQUENCE</scope>
    <source>
        <strain evidence="1">E03.2</strain>
    </source>
</reference>
<dbReference type="Proteomes" id="UP000053087">
    <property type="component" value="Chromosome"/>
</dbReference>
<evidence type="ECO:0000313" key="4">
    <source>
        <dbReference type="Proteomes" id="UP000585579"/>
    </source>
</evidence>
<evidence type="ECO:0000313" key="1">
    <source>
        <dbReference type="EMBL" id="AYK15784.1"/>
    </source>
</evidence>
<reference evidence="1 3" key="1">
    <citation type="journal article" date="2016" name="Int. J. Syst. Evol. Microbiol.">
        <title>Methanosarcina flavescens sp. nov., a methanogenic archaeon isolated from a full-scale anaerobic digester.</title>
        <authorList>
            <person name="Kern T."/>
            <person name="Fischer M.A."/>
            <person name="Deppenmeier U."/>
            <person name="Schmitz R.A."/>
            <person name="Rother M."/>
        </authorList>
    </citation>
    <scope>NUCLEOTIDE SEQUENCE [LARGE SCALE GENOMIC DNA]</scope>
    <source>
        <strain evidence="1 3">E03.2</strain>
    </source>
</reference>
<organism evidence="1 3">
    <name type="scientific">Methanosarcina flavescens</name>
    <dbReference type="NCBI Taxonomy" id="1715806"/>
    <lineage>
        <taxon>Archaea</taxon>
        <taxon>Methanobacteriati</taxon>
        <taxon>Methanobacteriota</taxon>
        <taxon>Stenosarchaea group</taxon>
        <taxon>Methanomicrobia</taxon>
        <taxon>Methanosarcinales</taxon>
        <taxon>Methanosarcinaceae</taxon>
        <taxon>Methanosarcina</taxon>
    </lineage>
</organism>
<dbReference type="Proteomes" id="UP000585579">
    <property type="component" value="Unassembled WGS sequence"/>
</dbReference>
<accession>A0A660HU19</accession>
<reference evidence="2 4" key="3">
    <citation type="journal article" date="2020" name="Biotechnol. Biofuels">
        <title>New insights from the biogas microbiome by comprehensive genome-resolved metagenomics of nearly 1600 species originating from multiple anaerobic digesters.</title>
        <authorList>
            <person name="Campanaro S."/>
            <person name="Treu L."/>
            <person name="Rodriguez-R L.M."/>
            <person name="Kovalovszki A."/>
            <person name="Ziels R.M."/>
            <person name="Maus I."/>
            <person name="Zhu X."/>
            <person name="Kougias P.G."/>
            <person name="Basile A."/>
            <person name="Luo G."/>
            <person name="Schluter A."/>
            <person name="Konstantinidis K.T."/>
            <person name="Angelidaki I."/>
        </authorList>
    </citation>
    <scope>NUCLEOTIDE SEQUENCE [LARGE SCALE GENOMIC DNA]</scope>
    <source>
        <strain evidence="2">AS22ysBPME_46</strain>
    </source>
</reference>
<protein>
    <submittedName>
        <fullName evidence="1">Uncharacterized protein</fullName>
    </submittedName>
</protein>
<dbReference type="AlphaFoldDB" id="A0A660HU19"/>
<name>A0A660HU19_9EURY</name>
<dbReference type="EMBL" id="JAAYQL010000004">
    <property type="protein sequence ID" value="NLK31333.1"/>
    <property type="molecule type" value="Genomic_DNA"/>
</dbReference>
<sequence>MIYNIRPTNERYNGKTVYIVFMQDWKKEEERLEKMEIDPLQFFLINSNSKKHVMSIEIFDFNNKSVFKESYTIDPEEEISSPKINAELGQYRYEIILDNKFSFEQKIQAYYATDVSSSEALYIYISDDPENPVTFGITVA</sequence>
<evidence type="ECO:0000313" key="2">
    <source>
        <dbReference type="EMBL" id="NLK31333.1"/>
    </source>
</evidence>
<gene>
    <name evidence="1" type="ORF">AOB57_011820</name>
    <name evidence="2" type="ORF">GX302_00415</name>
</gene>
<evidence type="ECO:0000313" key="3">
    <source>
        <dbReference type="Proteomes" id="UP000053087"/>
    </source>
</evidence>